<keyword evidence="3 8" id="KW-0813">Transport</keyword>
<feature type="transmembrane region" description="Helical" evidence="9">
    <location>
        <begin position="120"/>
        <end position="140"/>
    </location>
</feature>
<keyword evidence="5 9" id="KW-0812">Transmembrane</keyword>
<keyword evidence="7 8" id="KW-0472">Membrane</keyword>
<organism evidence="10 11">
    <name type="scientific">Hydrogenoanaerobacterium saccharovorans</name>
    <dbReference type="NCBI Taxonomy" id="474960"/>
    <lineage>
        <taxon>Bacteria</taxon>
        <taxon>Bacillati</taxon>
        <taxon>Bacillota</taxon>
        <taxon>Clostridia</taxon>
        <taxon>Eubacteriales</taxon>
        <taxon>Oscillospiraceae</taxon>
        <taxon>Hydrogenoanaerobacterium</taxon>
    </lineage>
</organism>
<evidence type="ECO:0000313" key="11">
    <source>
        <dbReference type="Proteomes" id="UP000724149"/>
    </source>
</evidence>
<keyword evidence="11" id="KW-1185">Reference proteome</keyword>
<accession>A0ABS2GJA9</accession>
<comment type="similarity">
    <text evidence="2 8">Belongs to the prokaryotic riboflavin transporter (P-RFT) (TC 2.A.87) family.</text>
</comment>
<evidence type="ECO:0000256" key="6">
    <source>
        <dbReference type="ARBA" id="ARBA00022989"/>
    </source>
</evidence>
<feature type="transmembrane region" description="Helical" evidence="9">
    <location>
        <begin position="53"/>
        <end position="75"/>
    </location>
</feature>
<evidence type="ECO:0000256" key="7">
    <source>
        <dbReference type="ARBA" id="ARBA00023136"/>
    </source>
</evidence>
<evidence type="ECO:0000313" key="10">
    <source>
        <dbReference type="EMBL" id="MBM6922206.1"/>
    </source>
</evidence>
<gene>
    <name evidence="10" type="ORF">H9X81_00665</name>
</gene>
<sequence length="205" mass="21952">MTNQTTTPRISANTNQRTRVLTYTALMAAISTVVMFFEFTFPPFPPFLKFDLSGLPILLTAFIMGPVQAIIVTLIKDLFHVLSTTTGGVGELADFLILSSFAVTAGLIHRKMPSVKGTALACFAGTVAIAIVGALANYYLLIPFFSNIMPIDAIISACNAVNPAIDSLAAYILFGAIPFNVAKGIVISIVTVVTYKKLGHVMKFL</sequence>
<dbReference type="EMBL" id="JACSNR010000001">
    <property type="protein sequence ID" value="MBM6922206.1"/>
    <property type="molecule type" value="Genomic_DNA"/>
</dbReference>
<dbReference type="Gene3D" id="1.10.1760.20">
    <property type="match status" value="1"/>
</dbReference>
<feature type="transmembrane region" description="Helical" evidence="9">
    <location>
        <begin position="169"/>
        <end position="195"/>
    </location>
</feature>
<comment type="subcellular location">
    <subcellularLocation>
        <location evidence="1">Cell membrane</location>
        <topology evidence="1">Multi-pass membrane protein</topology>
    </subcellularLocation>
</comment>
<feature type="transmembrane region" description="Helical" evidence="9">
    <location>
        <begin position="20"/>
        <end position="41"/>
    </location>
</feature>
<keyword evidence="6 9" id="KW-1133">Transmembrane helix</keyword>
<evidence type="ECO:0000256" key="1">
    <source>
        <dbReference type="ARBA" id="ARBA00004651"/>
    </source>
</evidence>
<dbReference type="InterPro" id="IPR024529">
    <property type="entry name" value="ECF_trnsprt_substrate-spec"/>
</dbReference>
<dbReference type="InterPro" id="IPR025720">
    <property type="entry name" value="RibU"/>
</dbReference>
<evidence type="ECO:0000256" key="9">
    <source>
        <dbReference type="SAM" id="Phobius"/>
    </source>
</evidence>
<evidence type="ECO:0000256" key="2">
    <source>
        <dbReference type="ARBA" id="ARBA00005540"/>
    </source>
</evidence>
<evidence type="ECO:0000256" key="8">
    <source>
        <dbReference type="PIRNR" id="PIRNR037778"/>
    </source>
</evidence>
<dbReference type="PANTHER" id="PTHR38438:SF1">
    <property type="entry name" value="RIBOFLAVIN TRANSPORTER RIBU"/>
    <property type="match status" value="1"/>
</dbReference>
<dbReference type="PANTHER" id="PTHR38438">
    <property type="entry name" value="RIBOFLAVIN TRANSPORTER RIBU"/>
    <property type="match status" value="1"/>
</dbReference>
<evidence type="ECO:0000256" key="5">
    <source>
        <dbReference type="ARBA" id="ARBA00022692"/>
    </source>
</evidence>
<dbReference type="RefSeq" id="WP_177502543.1">
    <property type="nucleotide sequence ID" value="NZ_JACSNR010000001.1"/>
</dbReference>
<reference evidence="10 11" key="1">
    <citation type="journal article" date="2021" name="Sci. Rep.">
        <title>The distribution of antibiotic resistance genes in chicken gut microbiota commensals.</title>
        <authorList>
            <person name="Juricova H."/>
            <person name="Matiasovicova J."/>
            <person name="Kubasova T."/>
            <person name="Cejkova D."/>
            <person name="Rychlik I."/>
        </authorList>
    </citation>
    <scope>NUCLEOTIDE SEQUENCE [LARGE SCALE GENOMIC DNA]</scope>
    <source>
        <strain evidence="10 11">An564</strain>
    </source>
</reference>
<protein>
    <recommendedName>
        <fullName evidence="8">Riboflavin transporter</fullName>
    </recommendedName>
</protein>
<keyword evidence="4 8" id="KW-1003">Cell membrane</keyword>
<evidence type="ECO:0000256" key="3">
    <source>
        <dbReference type="ARBA" id="ARBA00022448"/>
    </source>
</evidence>
<evidence type="ECO:0000256" key="4">
    <source>
        <dbReference type="ARBA" id="ARBA00022475"/>
    </source>
</evidence>
<dbReference type="Proteomes" id="UP000724149">
    <property type="component" value="Unassembled WGS sequence"/>
</dbReference>
<comment type="function">
    <text evidence="8">Probably a riboflavin-binding protein that interacts with the energy-coupling factor (ECF) ABC-transporter complex.</text>
</comment>
<proteinExistence type="inferred from homology"/>
<dbReference type="PIRSF" id="PIRSF037778">
    <property type="entry name" value="UCP037778_transp_RibU"/>
    <property type="match status" value="1"/>
</dbReference>
<comment type="caution">
    <text evidence="10">The sequence shown here is derived from an EMBL/GenBank/DDBJ whole genome shotgun (WGS) entry which is preliminary data.</text>
</comment>
<dbReference type="Pfam" id="PF12822">
    <property type="entry name" value="ECF_trnsprt"/>
    <property type="match status" value="1"/>
</dbReference>
<name>A0ABS2GJA9_9FIRM</name>